<evidence type="ECO:0000313" key="2">
    <source>
        <dbReference type="Proteomes" id="UP001167796"/>
    </source>
</evidence>
<dbReference type="EMBL" id="JAUQSX010000018">
    <property type="protein sequence ID" value="MDO7849581.1"/>
    <property type="molecule type" value="Genomic_DNA"/>
</dbReference>
<protein>
    <recommendedName>
        <fullName evidence="3">DNA-binding protein</fullName>
    </recommendedName>
</protein>
<sequence>MNISFEINGIAYVGAREIERHYNLCKSKAWKLLKGSGITPIVIATSFFYPVDEIASFIKQQ</sequence>
<dbReference type="RefSeq" id="WP_305014247.1">
    <property type="nucleotide sequence ID" value="NZ_JAUQSX010000018.1"/>
</dbReference>
<proteinExistence type="predicted"/>
<evidence type="ECO:0008006" key="3">
    <source>
        <dbReference type="Google" id="ProtNLM"/>
    </source>
</evidence>
<reference evidence="1" key="1">
    <citation type="submission" date="2023-07" db="EMBL/GenBank/DDBJ databases">
        <authorList>
            <person name="Kim M.K."/>
        </authorList>
    </citation>
    <scope>NUCLEOTIDE SEQUENCE</scope>
    <source>
        <strain evidence="1">M29</strain>
    </source>
</reference>
<evidence type="ECO:0000313" key="1">
    <source>
        <dbReference type="EMBL" id="MDO7849581.1"/>
    </source>
</evidence>
<name>A0ABT9AI84_9BACT</name>
<gene>
    <name evidence="1" type="ORF">Q5H92_24680</name>
</gene>
<organism evidence="1 2">
    <name type="scientific">Hymenobacter mellowenesis</name>
    <dbReference type="NCBI Taxonomy" id="3063995"/>
    <lineage>
        <taxon>Bacteria</taxon>
        <taxon>Pseudomonadati</taxon>
        <taxon>Bacteroidota</taxon>
        <taxon>Cytophagia</taxon>
        <taxon>Cytophagales</taxon>
        <taxon>Hymenobacteraceae</taxon>
        <taxon>Hymenobacter</taxon>
    </lineage>
</organism>
<accession>A0ABT9AI84</accession>
<keyword evidence="2" id="KW-1185">Reference proteome</keyword>
<dbReference type="Proteomes" id="UP001167796">
    <property type="component" value="Unassembled WGS sequence"/>
</dbReference>
<comment type="caution">
    <text evidence="1">The sequence shown here is derived from an EMBL/GenBank/DDBJ whole genome shotgun (WGS) entry which is preliminary data.</text>
</comment>